<dbReference type="STRING" id="999422.HMPREF9944_01668"/>
<feature type="signal peptide" evidence="2">
    <location>
        <begin position="1"/>
        <end position="23"/>
    </location>
</feature>
<feature type="chain" id="PRO_5003550186" description="Lipocalin-like domain-containing protein" evidence="2">
    <location>
        <begin position="24"/>
        <end position="193"/>
    </location>
</feature>
<dbReference type="RefSeq" id="WP_008565640.1">
    <property type="nucleotide sequence ID" value="NZ_JH594504.1"/>
</dbReference>
<comment type="caution">
    <text evidence="3">The sequence shown here is derived from an EMBL/GenBank/DDBJ whole genome shotgun (WGS) entry which is preliminary data.</text>
</comment>
<protein>
    <recommendedName>
        <fullName evidence="5">Lipocalin-like domain-containing protein</fullName>
    </recommendedName>
</protein>
<dbReference type="Proteomes" id="UP000003167">
    <property type="component" value="Unassembled WGS sequence"/>
</dbReference>
<feature type="region of interest" description="Disordered" evidence="1">
    <location>
        <begin position="132"/>
        <end position="151"/>
    </location>
</feature>
<evidence type="ECO:0000313" key="4">
    <source>
        <dbReference type="Proteomes" id="UP000003167"/>
    </source>
</evidence>
<evidence type="ECO:0008006" key="5">
    <source>
        <dbReference type="Google" id="ProtNLM"/>
    </source>
</evidence>
<evidence type="ECO:0000256" key="2">
    <source>
        <dbReference type="SAM" id="SignalP"/>
    </source>
</evidence>
<feature type="compositionally biased region" description="Basic and acidic residues" evidence="1">
    <location>
        <begin position="136"/>
        <end position="146"/>
    </location>
</feature>
<dbReference type="EMBL" id="AGEK01000029">
    <property type="protein sequence ID" value="EHO69403.1"/>
    <property type="molecule type" value="Genomic_DNA"/>
</dbReference>
<dbReference type="HOGENOM" id="CLU_097915_0_0_10"/>
<evidence type="ECO:0000313" key="3">
    <source>
        <dbReference type="EMBL" id="EHO69403.1"/>
    </source>
</evidence>
<sequence>MFLKRIQQLMSMLSMLVLVALMAASCSNNDDDSDSSAAVGMVVGTYQATITPTMGTKKMAQGPHLVVLEAINGNKQVRFHFEKFNAPMFDSDGKLSATARMPFAVSVDFVMDVRREKDGTVRLQSVKGTFKAKPNGGKEVDPDKLPEGILPPDLKGFDTDKAQASGSFKDGKLDLKVLPKILPVTIVIDAVRK</sequence>
<gene>
    <name evidence="3" type="ORF">HMPREF9944_01668</name>
</gene>
<dbReference type="PROSITE" id="PS51257">
    <property type="entry name" value="PROKAR_LIPOPROTEIN"/>
    <property type="match status" value="1"/>
</dbReference>
<dbReference type="AlphaFoldDB" id="H1HNC4"/>
<accession>H1HNC4</accession>
<keyword evidence="2" id="KW-0732">Signal</keyword>
<evidence type="ECO:0000256" key="1">
    <source>
        <dbReference type="SAM" id="MobiDB-lite"/>
    </source>
</evidence>
<organism evidence="3 4">
    <name type="scientific">Segatella maculosa OT 289</name>
    <dbReference type="NCBI Taxonomy" id="999422"/>
    <lineage>
        <taxon>Bacteria</taxon>
        <taxon>Pseudomonadati</taxon>
        <taxon>Bacteroidota</taxon>
        <taxon>Bacteroidia</taxon>
        <taxon>Bacteroidales</taxon>
        <taxon>Prevotellaceae</taxon>
        <taxon>Segatella</taxon>
    </lineage>
</organism>
<proteinExistence type="predicted"/>
<name>H1HNC4_9BACT</name>
<reference evidence="3 4" key="1">
    <citation type="submission" date="2011-12" db="EMBL/GenBank/DDBJ databases">
        <title>The Genome Sequence of Prevotella maculosa OT 289.</title>
        <authorList>
            <consortium name="The Broad Institute Genome Sequencing Platform"/>
            <person name="Earl A."/>
            <person name="Ward D."/>
            <person name="Feldgarden M."/>
            <person name="Gevers D."/>
            <person name="Izard J."/>
            <person name="Blanton J.M."/>
            <person name="Mathney J."/>
            <person name="Tanner A.C."/>
            <person name="Dewhirst F.E."/>
            <person name="Young S.K."/>
            <person name="Zeng Q."/>
            <person name="Gargeya S."/>
            <person name="Fitzgerald M."/>
            <person name="Haas B."/>
            <person name="Abouelleil A."/>
            <person name="Alvarado L."/>
            <person name="Arachchi H.M."/>
            <person name="Berlin A."/>
            <person name="Chapman S.B."/>
            <person name="Gearin G."/>
            <person name="Goldberg J."/>
            <person name="Griggs A."/>
            <person name="Gujja S."/>
            <person name="Hansen M."/>
            <person name="Heiman D."/>
            <person name="Howarth C."/>
            <person name="Larimer J."/>
            <person name="Lui A."/>
            <person name="MacDonald P.J.P."/>
            <person name="McCowen C."/>
            <person name="Montmayeur A."/>
            <person name="Murphy C."/>
            <person name="Neiman D."/>
            <person name="Pearson M."/>
            <person name="Priest M."/>
            <person name="Roberts A."/>
            <person name="Saif S."/>
            <person name="Shea T."/>
            <person name="Sisk P."/>
            <person name="Stolte C."/>
            <person name="Sykes S."/>
            <person name="Wortman J."/>
            <person name="Nusbaum C."/>
            <person name="Birren B."/>
        </authorList>
    </citation>
    <scope>NUCLEOTIDE SEQUENCE [LARGE SCALE GENOMIC DNA]</scope>
    <source>
        <strain evidence="3 4">OT 289</strain>
    </source>
</reference>
<keyword evidence="4" id="KW-1185">Reference proteome</keyword>
<dbReference type="PATRIC" id="fig|999422.3.peg.1755"/>